<feature type="transmembrane region" description="Helical" evidence="1">
    <location>
        <begin position="156"/>
        <end position="174"/>
    </location>
</feature>
<sequence>MFFLSILTTLVFYGFGLTTPLLCGLYLARPHWRTVLVRLMAVSAGLLLAAGSILLAQTLATGIQTSFGADELERYAWLNRLSGPYWLAYWAQLLGQGLLPQVLWRRSLRRRPWVLLLLVPGMLASLAESWFVRYYASNRDYLPSSWGMVSPNQLTLPAVVVTYLPLLFGAYWVVKRRQQ</sequence>
<accession>A0ABP7U489</accession>
<dbReference type="Proteomes" id="UP001501469">
    <property type="component" value="Unassembled WGS sequence"/>
</dbReference>
<evidence type="ECO:0000256" key="1">
    <source>
        <dbReference type="SAM" id="Phobius"/>
    </source>
</evidence>
<feature type="transmembrane region" description="Helical" evidence="1">
    <location>
        <begin position="83"/>
        <end position="103"/>
    </location>
</feature>
<name>A0ABP7U489_9BACT</name>
<keyword evidence="3" id="KW-1185">Reference proteome</keyword>
<evidence type="ECO:0000313" key="3">
    <source>
        <dbReference type="Proteomes" id="UP001501469"/>
    </source>
</evidence>
<proteinExistence type="predicted"/>
<keyword evidence="1" id="KW-1133">Transmembrane helix</keyword>
<feature type="transmembrane region" description="Helical" evidence="1">
    <location>
        <begin position="6"/>
        <end position="27"/>
    </location>
</feature>
<dbReference type="EMBL" id="BAABDK010000016">
    <property type="protein sequence ID" value="GAA4035530.1"/>
    <property type="molecule type" value="Genomic_DNA"/>
</dbReference>
<feature type="transmembrane region" description="Helical" evidence="1">
    <location>
        <begin position="115"/>
        <end position="136"/>
    </location>
</feature>
<feature type="transmembrane region" description="Helical" evidence="1">
    <location>
        <begin position="39"/>
        <end position="63"/>
    </location>
</feature>
<dbReference type="RefSeq" id="WP_345053676.1">
    <property type="nucleotide sequence ID" value="NZ_BAABDK010000016.1"/>
</dbReference>
<keyword evidence="1" id="KW-0472">Membrane</keyword>
<keyword evidence="1" id="KW-0812">Transmembrane</keyword>
<comment type="caution">
    <text evidence="2">The sequence shown here is derived from an EMBL/GenBank/DDBJ whole genome shotgun (WGS) entry which is preliminary data.</text>
</comment>
<protein>
    <submittedName>
        <fullName evidence="2">Uncharacterized protein</fullName>
    </submittedName>
</protein>
<gene>
    <name evidence="2" type="ORF">GCM10022409_20290</name>
</gene>
<organism evidence="2 3">
    <name type="scientific">Hymenobacter glaciei</name>
    <dbReference type="NCBI Taxonomy" id="877209"/>
    <lineage>
        <taxon>Bacteria</taxon>
        <taxon>Pseudomonadati</taxon>
        <taxon>Bacteroidota</taxon>
        <taxon>Cytophagia</taxon>
        <taxon>Cytophagales</taxon>
        <taxon>Hymenobacteraceae</taxon>
        <taxon>Hymenobacter</taxon>
    </lineage>
</organism>
<reference evidence="3" key="1">
    <citation type="journal article" date="2019" name="Int. J. Syst. Evol. Microbiol.">
        <title>The Global Catalogue of Microorganisms (GCM) 10K type strain sequencing project: providing services to taxonomists for standard genome sequencing and annotation.</title>
        <authorList>
            <consortium name="The Broad Institute Genomics Platform"/>
            <consortium name="The Broad Institute Genome Sequencing Center for Infectious Disease"/>
            <person name="Wu L."/>
            <person name="Ma J."/>
        </authorList>
    </citation>
    <scope>NUCLEOTIDE SEQUENCE [LARGE SCALE GENOMIC DNA]</scope>
    <source>
        <strain evidence="3">JCM 17225</strain>
    </source>
</reference>
<evidence type="ECO:0000313" key="2">
    <source>
        <dbReference type="EMBL" id="GAA4035530.1"/>
    </source>
</evidence>